<evidence type="ECO:0000313" key="1">
    <source>
        <dbReference type="EMBL" id="KAK7810597.1"/>
    </source>
</evidence>
<comment type="caution">
    <text evidence="1">The sequence shown here is derived from an EMBL/GenBank/DDBJ whole genome shotgun (WGS) entry which is preliminary data.</text>
</comment>
<evidence type="ECO:0000313" key="2">
    <source>
        <dbReference type="Proteomes" id="UP001488838"/>
    </source>
</evidence>
<sequence>MLALTVGINTRWEIKMSILDPLITPDYSKMVMPSHLKSTLLMSWITYCCQPRAGINLSAGIH</sequence>
<accession>A0AAW0I8I5</accession>
<dbReference type="EMBL" id="JBBHLL010000193">
    <property type="protein sequence ID" value="KAK7810597.1"/>
    <property type="molecule type" value="Genomic_DNA"/>
</dbReference>
<keyword evidence="2" id="KW-1185">Reference proteome</keyword>
<dbReference type="AlphaFoldDB" id="A0AAW0I8I5"/>
<dbReference type="Proteomes" id="UP001488838">
    <property type="component" value="Unassembled WGS sequence"/>
</dbReference>
<reference evidence="1 2" key="1">
    <citation type="journal article" date="2023" name="bioRxiv">
        <title>Conserved and derived expression patterns and positive selection on dental genes reveal complex evolutionary context of ever-growing rodent molars.</title>
        <authorList>
            <person name="Calamari Z.T."/>
            <person name="Song A."/>
            <person name="Cohen E."/>
            <person name="Akter M."/>
            <person name="Roy R.D."/>
            <person name="Hallikas O."/>
            <person name="Christensen M.M."/>
            <person name="Li P."/>
            <person name="Marangoni P."/>
            <person name="Jernvall J."/>
            <person name="Klein O.D."/>
        </authorList>
    </citation>
    <scope>NUCLEOTIDE SEQUENCE [LARGE SCALE GENOMIC DNA]</scope>
    <source>
        <strain evidence="1">V071</strain>
    </source>
</reference>
<name>A0AAW0I8I5_MYOGA</name>
<gene>
    <name evidence="1" type="ORF">U0070_022069</name>
</gene>
<proteinExistence type="predicted"/>
<organism evidence="1 2">
    <name type="scientific">Myodes glareolus</name>
    <name type="common">Bank vole</name>
    <name type="synonym">Clethrionomys glareolus</name>
    <dbReference type="NCBI Taxonomy" id="447135"/>
    <lineage>
        <taxon>Eukaryota</taxon>
        <taxon>Metazoa</taxon>
        <taxon>Chordata</taxon>
        <taxon>Craniata</taxon>
        <taxon>Vertebrata</taxon>
        <taxon>Euteleostomi</taxon>
        <taxon>Mammalia</taxon>
        <taxon>Eutheria</taxon>
        <taxon>Euarchontoglires</taxon>
        <taxon>Glires</taxon>
        <taxon>Rodentia</taxon>
        <taxon>Myomorpha</taxon>
        <taxon>Muroidea</taxon>
        <taxon>Cricetidae</taxon>
        <taxon>Arvicolinae</taxon>
        <taxon>Myodes</taxon>
    </lineage>
</organism>
<protein>
    <submittedName>
        <fullName evidence="1">Uncharacterized protein</fullName>
    </submittedName>
</protein>